<proteinExistence type="predicted"/>
<dbReference type="GeneID" id="77258015"/>
<reference evidence="1 2" key="1">
    <citation type="submission" date="2017-04" db="EMBL/GenBank/DDBJ databases">
        <title>Genome Sequence of Marinobacter salarius strain SMR5 Isolated from a culture of the Diatom Skeletonema marinoi.</title>
        <authorList>
            <person name="Topel M."/>
            <person name="Pinder M.I.M."/>
            <person name="Johansson O.N."/>
            <person name="Kourtchenko O."/>
            <person name="Godhe A."/>
            <person name="Clarke A.K."/>
        </authorList>
    </citation>
    <scope>NUCLEOTIDE SEQUENCE [LARGE SCALE GENOMIC DNA]</scope>
    <source>
        <strain evidence="1 2">SMR5</strain>
        <plasmid evidence="2">Plasmid psmr5</plasmid>
    </source>
</reference>
<keyword evidence="1" id="KW-0614">Plasmid</keyword>
<protein>
    <submittedName>
        <fullName evidence="1">Uncharacterized protein</fullName>
    </submittedName>
</protein>
<sequence>MKKTRLTAFGEQYQGLRPNPLLYCGVPGVRIFRTSANNRECVEVGSCQKLIDTNTLKVRNALRYLGRIYLDEFEQNPTETQARFTTLISNAVALQRYYNVQVTERGFNPIGRAFEMSDLPQSEDTRVAPPVALSLSDIFASFKALQRPRELRPVSQNLSDDRSKLLKLNLKQPIKPLYARGRYLRFYPRFAGWAKFYLPGPIGRAAERWVIRLHHSDGFIAEDIHDSEFDGNPHKSAQHAWQRLVDHLIETNLPEKRALNYKEPMLATGMDGLFFQPHERPLKSGGSTWRFMVKIRLKTESGKPQVLLIRGERVEDWTTQNLQEALRHGEAILRYWNHQLDKDRASASIPENLSVPREFWTEKPICRITSQDLALYVRQNSRSPG</sequence>
<evidence type="ECO:0000313" key="2">
    <source>
        <dbReference type="Proteomes" id="UP000193100"/>
    </source>
</evidence>
<name>A0A1W6KFC7_9GAMM</name>
<evidence type="ECO:0000313" key="1">
    <source>
        <dbReference type="EMBL" id="ARM86128.1"/>
    </source>
</evidence>
<dbReference type="Proteomes" id="UP000193100">
    <property type="component" value="Plasmid pSMR5"/>
</dbReference>
<geneLocation type="plasmid" evidence="2">
    <name>psmr5</name>
</geneLocation>
<dbReference type="AlphaFoldDB" id="A0A1W6KFC7"/>
<gene>
    <name evidence="1" type="ORF">MARSALSMR5_04108</name>
</gene>
<organism evidence="1 2">
    <name type="scientific">Marinobacter salarius</name>
    <dbReference type="NCBI Taxonomy" id="1420917"/>
    <lineage>
        <taxon>Bacteria</taxon>
        <taxon>Pseudomonadati</taxon>
        <taxon>Pseudomonadota</taxon>
        <taxon>Gammaproteobacteria</taxon>
        <taxon>Pseudomonadales</taxon>
        <taxon>Marinobacteraceae</taxon>
        <taxon>Marinobacter</taxon>
    </lineage>
</organism>
<dbReference type="RefSeq" id="WP_085682094.1">
    <property type="nucleotide sequence ID" value="NZ_CP020932.1"/>
</dbReference>
<accession>A0A1W6KFC7</accession>
<dbReference type="EMBL" id="CP020932">
    <property type="protein sequence ID" value="ARM86128.1"/>
    <property type="molecule type" value="Genomic_DNA"/>
</dbReference>